<evidence type="ECO:0000259" key="11">
    <source>
        <dbReference type="PROSITE" id="PS50262"/>
    </source>
</evidence>
<keyword evidence="3 10" id="KW-0812">Transmembrane</keyword>
<keyword evidence="13" id="KW-1185">Reference proteome</keyword>
<dbReference type="PROSITE" id="PS50262">
    <property type="entry name" value="G_PROTEIN_RECEP_F1_2"/>
    <property type="match status" value="1"/>
</dbReference>
<dbReference type="CDD" id="cd00637">
    <property type="entry name" value="7tm_classA_rhodopsin-like"/>
    <property type="match status" value="1"/>
</dbReference>
<dbReference type="PANTHER" id="PTHR24249">
    <property type="entry name" value="HISTAMINE RECEPTOR-RELATED G-PROTEIN COUPLED RECEPTOR"/>
    <property type="match status" value="1"/>
</dbReference>
<keyword evidence="2" id="KW-1003">Cell membrane</keyword>
<gene>
    <name evidence="12" type="ORF">BV898_19926</name>
</gene>
<feature type="transmembrane region" description="Helical" evidence="10">
    <location>
        <begin position="72"/>
        <end position="94"/>
    </location>
</feature>
<evidence type="ECO:0000256" key="10">
    <source>
        <dbReference type="SAM" id="Phobius"/>
    </source>
</evidence>
<dbReference type="OrthoDB" id="5967704at2759"/>
<accession>A0A9X6NJZ1</accession>
<keyword evidence="6 10" id="KW-0472">Membrane</keyword>
<feature type="non-terminal residue" evidence="12">
    <location>
        <position position="379"/>
    </location>
</feature>
<feature type="transmembrane region" description="Helical" evidence="10">
    <location>
        <begin position="106"/>
        <end position="131"/>
    </location>
</feature>
<reference evidence="13" key="1">
    <citation type="submission" date="2017-01" db="EMBL/GenBank/DDBJ databases">
        <title>Comparative genomics of anhydrobiosis in the tardigrade Hypsibius dujardini.</title>
        <authorList>
            <person name="Yoshida Y."/>
            <person name="Koutsovoulos G."/>
            <person name="Laetsch D."/>
            <person name="Stevens L."/>
            <person name="Kumar S."/>
            <person name="Horikawa D."/>
            <person name="Ishino K."/>
            <person name="Komine S."/>
            <person name="Tomita M."/>
            <person name="Blaxter M."/>
            <person name="Arakawa K."/>
        </authorList>
    </citation>
    <scope>NUCLEOTIDE SEQUENCE [LARGE SCALE GENOMIC DNA]</scope>
    <source>
        <strain evidence="13">Z151</strain>
    </source>
</reference>
<evidence type="ECO:0000256" key="8">
    <source>
        <dbReference type="ARBA" id="ARBA00023224"/>
    </source>
</evidence>
<feature type="transmembrane region" description="Helical" evidence="10">
    <location>
        <begin position="205"/>
        <end position="224"/>
    </location>
</feature>
<name>A0A9X6NJZ1_HYPEX</name>
<feature type="transmembrane region" description="Helical" evidence="10">
    <location>
        <begin position="152"/>
        <end position="174"/>
    </location>
</feature>
<evidence type="ECO:0000256" key="1">
    <source>
        <dbReference type="ARBA" id="ARBA00004651"/>
    </source>
</evidence>
<evidence type="ECO:0000313" key="12">
    <source>
        <dbReference type="EMBL" id="OWA55542.1"/>
    </source>
</evidence>
<evidence type="ECO:0000256" key="7">
    <source>
        <dbReference type="ARBA" id="ARBA00023170"/>
    </source>
</evidence>
<evidence type="ECO:0000256" key="6">
    <source>
        <dbReference type="ARBA" id="ARBA00023136"/>
    </source>
</evidence>
<sequence length="379" mass="42677">MNNSLFGINSSSHHANTCPLPNFIDNCTVWTQPRSQWIITTTGTILISLIIMFANIYNLVVFRLWSHKEPYVLFHIVLAVEAVLGGGVSIFAPITRLYDWTNPTRWSHKVCTGGVLLAQFNCLVNVAVISVDRWLSVEFPIPYRNHSNRGRILWTISVAYVIATLHTVVSLVVFPECLLLYCSRQQAFRWLGRSYLLWNYTRGPLFLMIIILTQARICVIASGVRLRSRRVARAPDERSSSTNERRNNARAGVQQAQWVVRTVWESVLPGSMVVMGALVANLPYYVVEILGVGESGSPAVMFTVIVFSTQHIQTPFIYTMFFRPYREAAHRLWRCGRAMIRQSGDLAGGNNGTGRPSDGTLKRYSQGPPKVPTFVEPSV</sequence>
<dbReference type="InterPro" id="IPR050569">
    <property type="entry name" value="TAAR"/>
</dbReference>
<dbReference type="EMBL" id="MTYJ01000939">
    <property type="protein sequence ID" value="OWA55542.1"/>
    <property type="molecule type" value="Genomic_DNA"/>
</dbReference>
<feature type="domain" description="G-protein coupled receptors family 1 profile" evidence="11">
    <location>
        <begin position="43"/>
        <end position="318"/>
    </location>
</feature>
<feature type="transmembrane region" description="Helical" evidence="10">
    <location>
        <begin position="37"/>
        <end position="60"/>
    </location>
</feature>
<dbReference type="InterPro" id="IPR019420">
    <property type="entry name" value="7TM_GPCR_serpentine_rcpt_Srbc"/>
</dbReference>
<feature type="region of interest" description="Disordered" evidence="9">
    <location>
        <begin position="344"/>
        <end position="379"/>
    </location>
</feature>
<organism evidence="12 13">
    <name type="scientific">Hypsibius exemplaris</name>
    <name type="common">Freshwater tardigrade</name>
    <dbReference type="NCBI Taxonomy" id="2072580"/>
    <lineage>
        <taxon>Eukaryota</taxon>
        <taxon>Metazoa</taxon>
        <taxon>Ecdysozoa</taxon>
        <taxon>Tardigrada</taxon>
        <taxon>Eutardigrada</taxon>
        <taxon>Parachela</taxon>
        <taxon>Hypsibioidea</taxon>
        <taxon>Hypsibiidae</taxon>
        <taxon>Hypsibius</taxon>
    </lineage>
</organism>
<feature type="transmembrane region" description="Helical" evidence="10">
    <location>
        <begin position="267"/>
        <end position="287"/>
    </location>
</feature>
<dbReference type="SUPFAM" id="SSF81321">
    <property type="entry name" value="Family A G protein-coupled receptor-like"/>
    <property type="match status" value="1"/>
</dbReference>
<evidence type="ECO:0000313" key="13">
    <source>
        <dbReference type="Proteomes" id="UP000192578"/>
    </source>
</evidence>
<dbReference type="GO" id="GO:0004930">
    <property type="term" value="F:G protein-coupled receptor activity"/>
    <property type="evidence" value="ECO:0007669"/>
    <property type="project" value="UniProtKB-KW"/>
</dbReference>
<dbReference type="AlphaFoldDB" id="A0A9X6NJZ1"/>
<dbReference type="Gene3D" id="1.20.1070.10">
    <property type="entry name" value="Rhodopsin 7-helix transmembrane proteins"/>
    <property type="match status" value="1"/>
</dbReference>
<comment type="subcellular location">
    <subcellularLocation>
        <location evidence="1">Cell membrane</location>
        <topology evidence="1">Multi-pass membrane protein</topology>
    </subcellularLocation>
</comment>
<feature type="transmembrane region" description="Helical" evidence="10">
    <location>
        <begin position="299"/>
        <end position="321"/>
    </location>
</feature>
<evidence type="ECO:0000256" key="9">
    <source>
        <dbReference type="SAM" id="MobiDB-lite"/>
    </source>
</evidence>
<proteinExistence type="predicted"/>
<comment type="caution">
    <text evidence="12">The sequence shown here is derived from an EMBL/GenBank/DDBJ whole genome shotgun (WGS) entry which is preliminary data.</text>
</comment>
<dbReference type="InterPro" id="IPR017452">
    <property type="entry name" value="GPCR_Rhodpsn_7TM"/>
</dbReference>
<keyword evidence="8" id="KW-0807">Transducer</keyword>
<protein>
    <recommendedName>
        <fullName evidence="11">G-protein coupled receptors family 1 profile domain-containing protein</fullName>
    </recommendedName>
</protein>
<dbReference type="GO" id="GO:0005886">
    <property type="term" value="C:plasma membrane"/>
    <property type="evidence" value="ECO:0007669"/>
    <property type="project" value="UniProtKB-SubCell"/>
</dbReference>
<evidence type="ECO:0000256" key="4">
    <source>
        <dbReference type="ARBA" id="ARBA00022989"/>
    </source>
</evidence>
<keyword evidence="4 10" id="KW-1133">Transmembrane helix</keyword>
<dbReference type="Proteomes" id="UP000192578">
    <property type="component" value="Unassembled WGS sequence"/>
</dbReference>
<evidence type="ECO:0000256" key="2">
    <source>
        <dbReference type="ARBA" id="ARBA00022475"/>
    </source>
</evidence>
<evidence type="ECO:0000256" key="3">
    <source>
        <dbReference type="ARBA" id="ARBA00022692"/>
    </source>
</evidence>
<dbReference type="Pfam" id="PF10316">
    <property type="entry name" value="7TM_GPCR_Srbc"/>
    <property type="match status" value="1"/>
</dbReference>
<evidence type="ECO:0000256" key="5">
    <source>
        <dbReference type="ARBA" id="ARBA00023040"/>
    </source>
</evidence>
<keyword evidence="7" id="KW-0675">Receptor</keyword>
<keyword evidence="5" id="KW-0297">G-protein coupled receptor</keyword>